<protein>
    <submittedName>
        <fullName evidence="7">Gfo/Idh/MocA family oxidoreductase</fullName>
    </submittedName>
    <submittedName>
        <fullName evidence="6">Putative oxidoreductase YdgJ</fullName>
        <ecNumber evidence="6">1.-.-.-</ecNumber>
    </submittedName>
</protein>
<dbReference type="GO" id="GO:0016491">
    <property type="term" value="F:oxidoreductase activity"/>
    <property type="evidence" value="ECO:0007669"/>
    <property type="project" value="UniProtKB-KW"/>
</dbReference>
<dbReference type="SUPFAM" id="SSF55347">
    <property type="entry name" value="Glyceraldehyde-3-phosphate dehydrogenase-like, C-terminal domain"/>
    <property type="match status" value="1"/>
</dbReference>
<dbReference type="PANTHER" id="PTHR43818">
    <property type="entry name" value="BCDNA.GH03377"/>
    <property type="match status" value="1"/>
</dbReference>
<evidence type="ECO:0000256" key="2">
    <source>
        <dbReference type="ARBA" id="ARBA00023027"/>
    </source>
</evidence>
<sequence length="337" mass="36470">MPRPRNIGVIGHGAMGRQVARMLTTEPELTRLVGAVTVGTRRPRTGEAPRSRTALPEQALPEQMSPEQVIADPRIDAVVITTPTRTHESIALSALEHGKHVLVEKPVTLTASGAEHLRAVARRAGLGLQVVSQHRWAPAWEAVHRLIGEGSLGRVSSATVEIPLWRSDRYFADDPARVEDQLWNLAHHELDLAIWCLGPVERIAFCETVVLDRYRSSTTACLVHRSGCVTTASFTSGAFPGRMPRVCFNGSTGTVVVEGGSVVVDARPDPETVPDAGLYLPSRPEEAGSADWLAPYRRQLAAFFSALDDDPPPALDDAAISTVSTISSLQNLPRERG</sequence>
<dbReference type="GO" id="GO:0000166">
    <property type="term" value="F:nucleotide binding"/>
    <property type="evidence" value="ECO:0007669"/>
    <property type="project" value="InterPro"/>
</dbReference>
<dbReference type="EMBL" id="LIIN01000026">
    <property type="protein sequence ID" value="KZX21773.1"/>
    <property type="molecule type" value="Genomic_DNA"/>
</dbReference>
<dbReference type="Pfam" id="PF22725">
    <property type="entry name" value="GFO_IDH_MocA_C3"/>
    <property type="match status" value="1"/>
</dbReference>
<reference evidence="9" key="3">
    <citation type="submission" date="2019-12" db="EMBL/GenBank/DDBJ databases">
        <title>Complete and draft genome sequences of new strains and members of some known species of the genus Rathayibacter isolated from plants.</title>
        <authorList>
            <person name="Tarlachkov S.V."/>
            <person name="Starodumova I.P."/>
            <person name="Dorofeeva L.V."/>
            <person name="Prisyazhnaya N.V."/>
            <person name="Leyn S."/>
            <person name="Zlamal J."/>
            <person name="Elan M."/>
            <person name="Osterman A.L."/>
            <person name="Nadler S."/>
            <person name="Subbotin S.A."/>
            <person name="Evtushenko L.I."/>
        </authorList>
    </citation>
    <scope>NUCLEOTIDE SEQUENCE [LARGE SCALE GENOMIC DNA]</scope>
    <source>
        <strain evidence="9">VKM Ac-2761</strain>
    </source>
</reference>
<evidence type="ECO:0000313" key="6">
    <source>
        <dbReference type="EMBL" id="KZX21773.1"/>
    </source>
</evidence>
<dbReference type="OrthoDB" id="9815825at2"/>
<evidence type="ECO:0000313" key="8">
    <source>
        <dbReference type="Proteomes" id="UP000076717"/>
    </source>
</evidence>
<reference evidence="7" key="2">
    <citation type="submission" date="2019-12" db="EMBL/GenBank/DDBJ databases">
        <title>Complete and Draft Genome Sequences of New Strains and Members of Some Known Species of the Genus Rathayibacter isolated from Plants.</title>
        <authorList>
            <person name="Tarlachkov S.V."/>
            <person name="Starodumova I.P."/>
            <person name="Dorofeeva L.V."/>
            <person name="Prisyazhnaya N.V."/>
            <person name="Leyn S.A."/>
            <person name="Zlamal J.E."/>
            <person name="Elane M.L."/>
            <person name="Osterman A.L."/>
            <person name="Nadler S.A."/>
            <person name="Subbotin S.A."/>
            <person name="Evtushenko L.I."/>
        </authorList>
    </citation>
    <scope>NUCLEOTIDE SEQUENCE</scope>
    <source>
        <strain evidence="7">VKM Ac-2761</strain>
    </source>
</reference>
<dbReference type="Gene3D" id="3.30.360.10">
    <property type="entry name" value="Dihydrodipicolinate Reductase, domain 2"/>
    <property type="match status" value="1"/>
</dbReference>
<dbReference type="Gene3D" id="3.40.50.720">
    <property type="entry name" value="NAD(P)-binding Rossmann-like Domain"/>
    <property type="match status" value="1"/>
</dbReference>
<evidence type="ECO:0000256" key="3">
    <source>
        <dbReference type="SAM" id="MobiDB-lite"/>
    </source>
</evidence>
<dbReference type="InterPro" id="IPR050463">
    <property type="entry name" value="Gfo/Idh/MocA_oxidrdct_glycsds"/>
</dbReference>
<keyword evidence="2" id="KW-0520">NAD</keyword>
<dbReference type="RefSeq" id="WP_068209362.1">
    <property type="nucleotide sequence ID" value="NZ_CP047186.1"/>
</dbReference>
<keyword evidence="1 6" id="KW-0560">Oxidoreductase</keyword>
<dbReference type="KEGG" id="rte:GSU10_01645"/>
<name>A0A166I7X1_9MICO</name>
<dbReference type="PANTHER" id="PTHR43818:SF11">
    <property type="entry name" value="BCDNA.GH03377"/>
    <property type="match status" value="1"/>
</dbReference>
<dbReference type="Proteomes" id="UP000076717">
    <property type="component" value="Unassembled WGS sequence"/>
</dbReference>
<dbReference type="EMBL" id="CP047186">
    <property type="protein sequence ID" value="QHC54491.1"/>
    <property type="molecule type" value="Genomic_DNA"/>
</dbReference>
<dbReference type="InterPro" id="IPR000683">
    <property type="entry name" value="Gfo/Idh/MocA-like_OxRdtase_N"/>
</dbReference>
<dbReference type="PATRIC" id="fig|1671680.3.peg.1133"/>
<dbReference type="InterPro" id="IPR055170">
    <property type="entry name" value="GFO_IDH_MocA-like_dom"/>
</dbReference>
<feature type="domain" description="Gfo/Idh/MocA-like oxidoreductase N-terminal" evidence="4">
    <location>
        <begin position="6"/>
        <end position="130"/>
    </location>
</feature>
<gene>
    <name evidence="6" type="primary">ydgJ</name>
    <name evidence="6" type="ORF">ACH61_01077</name>
    <name evidence="7" type="ORF">GSU10_01645</name>
</gene>
<feature type="region of interest" description="Disordered" evidence="3">
    <location>
        <begin position="39"/>
        <end position="64"/>
    </location>
</feature>
<dbReference type="SUPFAM" id="SSF51735">
    <property type="entry name" value="NAD(P)-binding Rossmann-fold domains"/>
    <property type="match status" value="1"/>
</dbReference>
<evidence type="ECO:0000256" key="1">
    <source>
        <dbReference type="ARBA" id="ARBA00023002"/>
    </source>
</evidence>
<reference evidence="6 8" key="1">
    <citation type="submission" date="2015-08" db="EMBL/GenBank/DDBJ databases">
        <title>Draft Genome Sequence of Rathayibacter sp. Strain VKM Ac-2596 Isolated from Leaf Gall Induced by Plant-Parasitic Nematodes.</title>
        <authorList>
            <person name="Vasilenko O.V."/>
            <person name="Starodumova I.P."/>
            <person name="Tarlachkov S.V."/>
            <person name="Dorofeeva L.V."/>
            <person name="Evtushenko L.I."/>
        </authorList>
    </citation>
    <scope>NUCLEOTIDE SEQUENCE [LARGE SCALE GENOMIC DNA]</scope>
    <source>
        <strain evidence="6 8">VKM Ac-2596</strain>
    </source>
</reference>
<evidence type="ECO:0000259" key="5">
    <source>
        <dbReference type="Pfam" id="PF22725"/>
    </source>
</evidence>
<dbReference type="InterPro" id="IPR036291">
    <property type="entry name" value="NAD(P)-bd_dom_sf"/>
</dbReference>
<evidence type="ECO:0000259" key="4">
    <source>
        <dbReference type="Pfam" id="PF01408"/>
    </source>
</evidence>
<organism evidence="6 8">
    <name type="scientific">Rathayibacter tanaceti</name>
    <dbReference type="NCBI Taxonomy" id="1671680"/>
    <lineage>
        <taxon>Bacteria</taxon>
        <taxon>Bacillati</taxon>
        <taxon>Actinomycetota</taxon>
        <taxon>Actinomycetes</taxon>
        <taxon>Micrococcales</taxon>
        <taxon>Microbacteriaceae</taxon>
        <taxon>Rathayibacter</taxon>
    </lineage>
</organism>
<dbReference type="AlphaFoldDB" id="A0A166I7X1"/>
<dbReference type="EC" id="1.-.-.-" evidence="6"/>
<evidence type="ECO:0000313" key="9">
    <source>
        <dbReference type="Proteomes" id="UP000465031"/>
    </source>
</evidence>
<dbReference type="Proteomes" id="UP000465031">
    <property type="component" value="Chromosome"/>
</dbReference>
<proteinExistence type="predicted"/>
<evidence type="ECO:0000313" key="7">
    <source>
        <dbReference type="EMBL" id="QHC54491.1"/>
    </source>
</evidence>
<accession>A0A166I7X1</accession>
<feature type="domain" description="GFO/IDH/MocA-like oxidoreductase" evidence="5">
    <location>
        <begin position="141"/>
        <end position="255"/>
    </location>
</feature>
<keyword evidence="8" id="KW-1185">Reference proteome</keyword>
<dbReference type="Pfam" id="PF01408">
    <property type="entry name" value="GFO_IDH_MocA"/>
    <property type="match status" value="1"/>
</dbReference>